<gene>
    <name evidence="1" type="ORF">Osc7112_1290</name>
</gene>
<dbReference type="HOGENOM" id="CLU_137422_0_0_3"/>
<evidence type="ECO:0000313" key="2">
    <source>
        <dbReference type="Proteomes" id="UP000010478"/>
    </source>
</evidence>
<dbReference type="InterPro" id="IPR035223">
    <property type="entry name" value="DUF5335"/>
</dbReference>
<dbReference type="Pfam" id="PF17269">
    <property type="entry name" value="DUF5335"/>
    <property type="match status" value="1"/>
</dbReference>
<dbReference type="Proteomes" id="UP000010478">
    <property type="component" value="Chromosome"/>
</dbReference>
<keyword evidence="2" id="KW-1185">Reference proteome</keyword>
<accession>K9VCD7</accession>
<dbReference type="EMBL" id="CP003614">
    <property type="protein sequence ID" value="AFZ05833.1"/>
    <property type="molecule type" value="Genomic_DNA"/>
</dbReference>
<dbReference type="KEGG" id="oni:Osc7112_1290"/>
<proteinExistence type="predicted"/>
<name>K9VCD7_9CYAN</name>
<dbReference type="AlphaFoldDB" id="K9VCD7"/>
<protein>
    <submittedName>
        <fullName evidence="1">Uncharacterized protein</fullName>
    </submittedName>
</protein>
<evidence type="ECO:0000313" key="1">
    <source>
        <dbReference type="EMBL" id="AFZ05833.1"/>
    </source>
</evidence>
<reference evidence="1 2" key="1">
    <citation type="submission" date="2012-05" db="EMBL/GenBank/DDBJ databases">
        <title>Finished chromosome of genome of Oscillatoria sp. PCC 7112.</title>
        <authorList>
            <consortium name="US DOE Joint Genome Institute"/>
            <person name="Gugger M."/>
            <person name="Coursin T."/>
            <person name="Rippka R."/>
            <person name="Tandeau De Marsac N."/>
            <person name="Huntemann M."/>
            <person name="Wei C.-L."/>
            <person name="Han J."/>
            <person name="Detter J.C."/>
            <person name="Han C."/>
            <person name="Tapia R."/>
            <person name="Davenport K."/>
            <person name="Daligault H."/>
            <person name="Erkkila T."/>
            <person name="Gu W."/>
            <person name="Munk A.C.C."/>
            <person name="Teshima H."/>
            <person name="Xu Y."/>
            <person name="Chain P."/>
            <person name="Chen A."/>
            <person name="Krypides N."/>
            <person name="Mavromatis K."/>
            <person name="Markowitz V."/>
            <person name="Szeto E."/>
            <person name="Ivanova N."/>
            <person name="Mikhailova N."/>
            <person name="Ovchinnikova G."/>
            <person name="Pagani I."/>
            <person name="Pati A."/>
            <person name="Goodwin L."/>
            <person name="Peters L."/>
            <person name="Pitluck S."/>
            <person name="Woyke T."/>
            <person name="Kerfeld C."/>
        </authorList>
    </citation>
    <scope>NUCLEOTIDE SEQUENCE [LARGE SCALE GENOMIC DNA]</scope>
    <source>
        <strain evidence="1 2">PCC 7112</strain>
    </source>
</reference>
<dbReference type="RefSeq" id="WP_015175157.1">
    <property type="nucleotide sequence ID" value="NC_019729.1"/>
</dbReference>
<organism evidence="1 2">
    <name type="scientific">Phormidium nigroviride PCC 7112</name>
    <dbReference type="NCBI Taxonomy" id="179408"/>
    <lineage>
        <taxon>Bacteria</taxon>
        <taxon>Bacillati</taxon>
        <taxon>Cyanobacteriota</taxon>
        <taxon>Cyanophyceae</taxon>
        <taxon>Oscillatoriophycideae</taxon>
        <taxon>Oscillatoriales</taxon>
        <taxon>Oscillatoriaceae</taxon>
        <taxon>Phormidium</taxon>
    </lineage>
</organism>
<dbReference type="STRING" id="179408.Osc7112_1290"/>
<dbReference type="eggNOG" id="ENOG5032ZF9">
    <property type="taxonomic scope" value="Bacteria"/>
</dbReference>
<sequence>MSINKQIPAEQWVEFCDTFTNGNKGRLIVLEAIDPELGAQTPVKDQPLWSLVYDPVGKGNDLTIEIGRNEVTYGHTIDVPNDLWQEQDDNGKVIALQIKAEGGSQTIVRLL</sequence>